<dbReference type="Proteomes" id="UP001596456">
    <property type="component" value="Unassembled WGS sequence"/>
</dbReference>
<dbReference type="SUPFAM" id="SSF55729">
    <property type="entry name" value="Acyl-CoA N-acyltransferases (Nat)"/>
    <property type="match status" value="1"/>
</dbReference>
<dbReference type="EMBL" id="JBHTCM010000010">
    <property type="protein sequence ID" value="MFC7333838.1"/>
    <property type="molecule type" value="Genomic_DNA"/>
</dbReference>
<evidence type="ECO:0000313" key="4">
    <source>
        <dbReference type="Proteomes" id="UP001596456"/>
    </source>
</evidence>
<evidence type="ECO:0000256" key="1">
    <source>
        <dbReference type="SAM" id="MobiDB-lite"/>
    </source>
</evidence>
<protein>
    <submittedName>
        <fullName evidence="3">GNAT family N-acetyltransferase</fullName>
        <ecNumber evidence="3">2.3.-.-</ecNumber>
    </submittedName>
</protein>
<feature type="domain" description="N-acetyltransferase" evidence="2">
    <location>
        <begin position="1"/>
        <end position="144"/>
    </location>
</feature>
<dbReference type="Pfam" id="PF00583">
    <property type="entry name" value="Acetyltransf_1"/>
    <property type="match status" value="1"/>
</dbReference>
<evidence type="ECO:0000259" key="2">
    <source>
        <dbReference type="PROSITE" id="PS51186"/>
    </source>
</evidence>
<proteinExistence type="predicted"/>
<sequence>MMIAPEQPQHAAGIESLLDDAFGAKRHAKTVYRLRAGIEPVAGLSFVATDEDGRLVGTIRYWPVLVGGATPAILLGPIAIHADWRSKGLGGTLIRYSLDRAAEQGHRIVLLVGDAPYYARFGFTRENTLDLSLPGPVDLDRFLGLELVPGALAGVSGLVGRADGSSAPADEQDGLPAEAADGNRAGELAGPLPLPPAPILSAAVLPATVLPPPDLGPSASPHRPRRSARR</sequence>
<keyword evidence="4" id="KW-1185">Reference proteome</keyword>
<dbReference type="GO" id="GO:0016746">
    <property type="term" value="F:acyltransferase activity"/>
    <property type="evidence" value="ECO:0007669"/>
    <property type="project" value="UniProtKB-KW"/>
</dbReference>
<dbReference type="InterPro" id="IPR000182">
    <property type="entry name" value="GNAT_dom"/>
</dbReference>
<dbReference type="PROSITE" id="PS51186">
    <property type="entry name" value="GNAT"/>
    <property type="match status" value="1"/>
</dbReference>
<gene>
    <name evidence="3" type="ORF">ACFQPS_11750</name>
</gene>
<reference evidence="4" key="1">
    <citation type="journal article" date="2019" name="Int. J. Syst. Evol. Microbiol.">
        <title>The Global Catalogue of Microorganisms (GCM) 10K type strain sequencing project: providing services to taxonomists for standard genome sequencing and annotation.</title>
        <authorList>
            <consortium name="The Broad Institute Genomics Platform"/>
            <consortium name="The Broad Institute Genome Sequencing Center for Infectious Disease"/>
            <person name="Wu L."/>
            <person name="Ma J."/>
        </authorList>
    </citation>
    <scope>NUCLEOTIDE SEQUENCE [LARGE SCALE GENOMIC DNA]</scope>
    <source>
        <strain evidence="4">CGMCC 1.16275</strain>
    </source>
</reference>
<dbReference type="Gene3D" id="3.40.630.30">
    <property type="match status" value="1"/>
</dbReference>
<name>A0ABW2KXJ0_9PROT</name>
<dbReference type="EC" id="2.3.-.-" evidence="3"/>
<organism evidence="3 4">
    <name type="scientific">Rhodocista pekingensis</name>
    <dbReference type="NCBI Taxonomy" id="201185"/>
    <lineage>
        <taxon>Bacteria</taxon>
        <taxon>Pseudomonadati</taxon>
        <taxon>Pseudomonadota</taxon>
        <taxon>Alphaproteobacteria</taxon>
        <taxon>Rhodospirillales</taxon>
        <taxon>Azospirillaceae</taxon>
        <taxon>Rhodocista</taxon>
    </lineage>
</organism>
<keyword evidence="3" id="KW-0808">Transferase</keyword>
<dbReference type="InterPro" id="IPR016181">
    <property type="entry name" value="Acyl_CoA_acyltransferase"/>
</dbReference>
<dbReference type="RefSeq" id="WP_377359176.1">
    <property type="nucleotide sequence ID" value="NZ_JBHTCM010000010.1"/>
</dbReference>
<dbReference type="CDD" id="cd04301">
    <property type="entry name" value="NAT_SF"/>
    <property type="match status" value="1"/>
</dbReference>
<keyword evidence="3" id="KW-0012">Acyltransferase</keyword>
<feature type="region of interest" description="Disordered" evidence="1">
    <location>
        <begin position="210"/>
        <end position="230"/>
    </location>
</feature>
<evidence type="ECO:0000313" key="3">
    <source>
        <dbReference type="EMBL" id="MFC7333838.1"/>
    </source>
</evidence>
<accession>A0ABW2KXJ0</accession>
<comment type="caution">
    <text evidence="3">The sequence shown here is derived from an EMBL/GenBank/DDBJ whole genome shotgun (WGS) entry which is preliminary data.</text>
</comment>
<feature type="region of interest" description="Disordered" evidence="1">
    <location>
        <begin position="163"/>
        <end position="192"/>
    </location>
</feature>